<dbReference type="AlphaFoldDB" id="A0A8C9R8V4"/>
<sequence>QLGNFLWSNSGCDSVWAVPPSRSQTYKRCGFQSFLDFAIADKAPWICSSLM</sequence>
<reference evidence="1 2" key="1">
    <citation type="submission" date="2019-04" db="EMBL/GenBank/DDBJ databases">
        <authorList>
            <consortium name="Wellcome Sanger Institute Data Sharing"/>
        </authorList>
    </citation>
    <scope>NUCLEOTIDE SEQUENCE [LARGE SCALE GENOMIC DNA]</scope>
</reference>
<dbReference type="Proteomes" id="UP000694397">
    <property type="component" value="Chromosome 4"/>
</dbReference>
<accession>A0A8C9R8V4</accession>
<evidence type="ECO:0000313" key="2">
    <source>
        <dbReference type="Proteomes" id="UP000694397"/>
    </source>
</evidence>
<reference evidence="1" key="3">
    <citation type="submission" date="2025-09" db="UniProtKB">
        <authorList>
            <consortium name="Ensembl"/>
        </authorList>
    </citation>
    <scope>IDENTIFICATION</scope>
</reference>
<evidence type="ECO:0000313" key="1">
    <source>
        <dbReference type="Ensembl" id="ENSSFOP00015007083.1"/>
    </source>
</evidence>
<protein>
    <submittedName>
        <fullName evidence="1">Uncharacterized protein</fullName>
    </submittedName>
</protein>
<organism evidence="1 2">
    <name type="scientific">Scleropages formosus</name>
    <name type="common">Asian bonytongue</name>
    <name type="synonym">Osteoglossum formosum</name>
    <dbReference type="NCBI Taxonomy" id="113540"/>
    <lineage>
        <taxon>Eukaryota</taxon>
        <taxon>Metazoa</taxon>
        <taxon>Chordata</taxon>
        <taxon>Craniata</taxon>
        <taxon>Vertebrata</taxon>
        <taxon>Euteleostomi</taxon>
        <taxon>Actinopterygii</taxon>
        <taxon>Neopterygii</taxon>
        <taxon>Teleostei</taxon>
        <taxon>Osteoglossocephala</taxon>
        <taxon>Osteoglossomorpha</taxon>
        <taxon>Osteoglossiformes</taxon>
        <taxon>Osteoglossidae</taxon>
        <taxon>Scleropages</taxon>
    </lineage>
</organism>
<proteinExistence type="predicted"/>
<keyword evidence="2" id="KW-1185">Reference proteome</keyword>
<dbReference type="Ensembl" id="ENSSFOT00015007192.2">
    <property type="protein sequence ID" value="ENSSFOP00015007083.1"/>
    <property type="gene ID" value="ENSSFOG00015004676.2"/>
</dbReference>
<reference evidence="1" key="2">
    <citation type="submission" date="2025-08" db="UniProtKB">
        <authorList>
            <consortium name="Ensembl"/>
        </authorList>
    </citation>
    <scope>IDENTIFICATION</scope>
</reference>
<name>A0A8C9R8V4_SCLFO</name>